<comment type="caution">
    <text evidence="2">The sequence shown here is derived from an EMBL/GenBank/DDBJ whole genome shotgun (WGS) entry which is preliminary data.</text>
</comment>
<dbReference type="PROSITE" id="PS51704">
    <property type="entry name" value="GP_PDE"/>
    <property type="match status" value="1"/>
</dbReference>
<dbReference type="Proteomes" id="UP000307943">
    <property type="component" value="Unassembled WGS sequence"/>
</dbReference>
<protein>
    <submittedName>
        <fullName evidence="2">Glycerophosphodiester phosphodiesterase</fullName>
    </submittedName>
</protein>
<dbReference type="GO" id="GO:0008081">
    <property type="term" value="F:phosphoric diester hydrolase activity"/>
    <property type="evidence" value="ECO:0007669"/>
    <property type="project" value="InterPro"/>
</dbReference>
<feature type="domain" description="GP-PDE" evidence="1">
    <location>
        <begin position="41"/>
        <end position="270"/>
    </location>
</feature>
<dbReference type="PANTHER" id="PTHR46211">
    <property type="entry name" value="GLYCEROPHOSPHORYL DIESTER PHOSPHODIESTERASE"/>
    <property type="match status" value="1"/>
</dbReference>
<keyword evidence="3" id="KW-1185">Reference proteome</keyword>
<dbReference type="AlphaFoldDB" id="A0A5C4T162"/>
<gene>
    <name evidence="2" type="ORF">FE784_29550</name>
</gene>
<organism evidence="2 3">
    <name type="scientific">Paenibacillus hemerocallicola</name>
    <dbReference type="NCBI Taxonomy" id="1172614"/>
    <lineage>
        <taxon>Bacteria</taxon>
        <taxon>Bacillati</taxon>
        <taxon>Bacillota</taxon>
        <taxon>Bacilli</taxon>
        <taxon>Bacillales</taxon>
        <taxon>Paenibacillaceae</taxon>
        <taxon>Paenibacillus</taxon>
    </lineage>
</organism>
<dbReference type="InterPro" id="IPR030395">
    <property type="entry name" value="GP_PDE_dom"/>
</dbReference>
<evidence type="ECO:0000259" key="1">
    <source>
        <dbReference type="PROSITE" id="PS51704"/>
    </source>
</evidence>
<proteinExistence type="predicted"/>
<dbReference type="EMBL" id="VDCQ01000055">
    <property type="protein sequence ID" value="TNJ62676.1"/>
    <property type="molecule type" value="Genomic_DNA"/>
</dbReference>
<name>A0A5C4T162_9BACL</name>
<dbReference type="GO" id="GO:0006629">
    <property type="term" value="P:lipid metabolic process"/>
    <property type="evidence" value="ECO:0007669"/>
    <property type="project" value="InterPro"/>
</dbReference>
<sequence length="281" mass="32427">MTHAYARMKEMSRQEISEHLNIGRPSDRSYEQAEGTMEMKIRGIAHRGDPVRFPENTLSAFQAACEMEFTHLELDVHLSKDGVPVLSHDFALDRMTDGTGLIRDYTVEQLKRFRVKEIETIPTLEETMRLLKGKISVLVELKQQGDYYPGLEEAVLEVLRSTDTAGQSRIISFDHFSVARTRRLDKDIELGMIASGSMPYVFPFMKEIRCGFLGIQLRFMTPEYARMMEENGIQSGPWPIHTIEEMELIAKLYPTGLITTNYLERWADFYRSHSELHPEQS</sequence>
<dbReference type="SUPFAM" id="SSF51695">
    <property type="entry name" value="PLC-like phosphodiesterases"/>
    <property type="match status" value="1"/>
</dbReference>
<reference evidence="2 3" key="1">
    <citation type="submission" date="2019-05" db="EMBL/GenBank/DDBJ databases">
        <title>We sequenced the genome of Paenibacillus hemerocallicola KCTC 33185 for further insight into its adaptation and study the phylogeny of Paenibacillus.</title>
        <authorList>
            <person name="Narsing Rao M.P."/>
        </authorList>
    </citation>
    <scope>NUCLEOTIDE SEQUENCE [LARGE SCALE GENOMIC DNA]</scope>
    <source>
        <strain evidence="2 3">KCTC 33185</strain>
    </source>
</reference>
<evidence type="ECO:0000313" key="2">
    <source>
        <dbReference type="EMBL" id="TNJ62676.1"/>
    </source>
</evidence>
<evidence type="ECO:0000313" key="3">
    <source>
        <dbReference type="Proteomes" id="UP000307943"/>
    </source>
</evidence>
<dbReference type="PANTHER" id="PTHR46211:SF8">
    <property type="entry name" value="PHOSPHODIESTERASE"/>
    <property type="match status" value="1"/>
</dbReference>
<dbReference type="OrthoDB" id="384721at2"/>
<dbReference type="Gene3D" id="3.20.20.190">
    <property type="entry name" value="Phosphatidylinositol (PI) phosphodiesterase"/>
    <property type="match status" value="1"/>
</dbReference>
<dbReference type="Pfam" id="PF03009">
    <property type="entry name" value="GDPD"/>
    <property type="match status" value="1"/>
</dbReference>
<accession>A0A5C4T162</accession>
<dbReference type="InterPro" id="IPR017946">
    <property type="entry name" value="PLC-like_Pdiesterase_TIM-brl"/>
</dbReference>